<dbReference type="RefSeq" id="WP_168049882.1">
    <property type="nucleotide sequence ID" value="NZ_JAATJR010000003.1"/>
</dbReference>
<accession>A0ABX1EZE6</accession>
<dbReference type="InterPro" id="IPR051599">
    <property type="entry name" value="Cell_Envelope_Assoc"/>
</dbReference>
<feature type="transmembrane region" description="Helical" evidence="1">
    <location>
        <begin position="53"/>
        <end position="75"/>
    </location>
</feature>
<evidence type="ECO:0000313" key="3">
    <source>
        <dbReference type="EMBL" id="NKE45442.1"/>
    </source>
</evidence>
<dbReference type="PANTHER" id="PTHR30336">
    <property type="entry name" value="INNER MEMBRANE PROTEIN, PROBABLE PERMEASE"/>
    <property type="match status" value="1"/>
</dbReference>
<dbReference type="EMBL" id="JAAVTX010000003">
    <property type="protein sequence ID" value="NKE45442.1"/>
    <property type="molecule type" value="Genomic_DNA"/>
</dbReference>
<name>A0ABX1EZE6_9PROT</name>
<keyword evidence="1" id="KW-1133">Transmembrane helix</keyword>
<proteinExistence type="predicted"/>
<dbReference type="Gene3D" id="3.40.50.620">
    <property type="entry name" value="HUPs"/>
    <property type="match status" value="1"/>
</dbReference>
<evidence type="ECO:0000313" key="4">
    <source>
        <dbReference type="Proteomes" id="UP000765160"/>
    </source>
</evidence>
<feature type="domain" description="DUF218" evidence="2">
    <location>
        <begin position="92"/>
        <end position="250"/>
    </location>
</feature>
<protein>
    <submittedName>
        <fullName evidence="3">YdcF family protein</fullName>
    </submittedName>
</protein>
<sequence length="262" mass="27410">MNQLQNALAPLLLPPLALVLLALLAGLLAANRARRQAGPHSGWAASRSGWAGLLAAACSFGVLLLATPLVAGLLIHSLDAAPGEASGEEPGAIIILGGDMAQGLQGAEVGLLTLERLRAGAALHRESGLPILVTGGTLSAGQPPLARLMARSLEADFGVPARWVEARAADTRENAAFATALLRADGVAAAWLVTQGWHMPRAQGAFARQHFPVRPAPVRRSHAPVLEPAALLPRADHLTESWFALHEWAGRAFYALRDGWAP</sequence>
<evidence type="ECO:0000256" key="1">
    <source>
        <dbReference type="SAM" id="Phobius"/>
    </source>
</evidence>
<dbReference type="InterPro" id="IPR014729">
    <property type="entry name" value="Rossmann-like_a/b/a_fold"/>
</dbReference>
<dbReference type="CDD" id="cd06259">
    <property type="entry name" value="YdcF-like"/>
    <property type="match status" value="1"/>
</dbReference>
<dbReference type="PANTHER" id="PTHR30336:SF4">
    <property type="entry name" value="ENVELOPE BIOGENESIS FACTOR ELYC"/>
    <property type="match status" value="1"/>
</dbReference>
<keyword evidence="1" id="KW-0812">Transmembrane</keyword>
<dbReference type="Pfam" id="PF02698">
    <property type="entry name" value="DUF218"/>
    <property type="match status" value="1"/>
</dbReference>
<comment type="caution">
    <text evidence="3">The sequence shown here is derived from an EMBL/GenBank/DDBJ whole genome shotgun (WGS) entry which is preliminary data.</text>
</comment>
<dbReference type="InterPro" id="IPR003848">
    <property type="entry name" value="DUF218"/>
</dbReference>
<evidence type="ECO:0000259" key="2">
    <source>
        <dbReference type="Pfam" id="PF02698"/>
    </source>
</evidence>
<dbReference type="Proteomes" id="UP000765160">
    <property type="component" value="Unassembled WGS sequence"/>
</dbReference>
<organism evidence="3 4">
    <name type="scientific">Falsiroseomonas frigidaquae</name>
    <dbReference type="NCBI Taxonomy" id="487318"/>
    <lineage>
        <taxon>Bacteria</taxon>
        <taxon>Pseudomonadati</taxon>
        <taxon>Pseudomonadota</taxon>
        <taxon>Alphaproteobacteria</taxon>
        <taxon>Acetobacterales</taxon>
        <taxon>Roseomonadaceae</taxon>
        <taxon>Falsiroseomonas</taxon>
    </lineage>
</organism>
<keyword evidence="1" id="KW-0472">Membrane</keyword>
<gene>
    <name evidence="3" type="ORF">HB662_11700</name>
</gene>
<reference evidence="3 4" key="1">
    <citation type="submission" date="2020-03" db="EMBL/GenBank/DDBJ databases">
        <title>Roseomonas selenitidurans sp. nov. isolated from soil.</title>
        <authorList>
            <person name="Liu H."/>
        </authorList>
    </citation>
    <scope>NUCLEOTIDE SEQUENCE [LARGE SCALE GENOMIC DNA]</scope>
    <source>
        <strain evidence="3 4">JCM 15073</strain>
    </source>
</reference>
<keyword evidence="4" id="KW-1185">Reference proteome</keyword>